<comment type="caution">
    <text evidence="1">The sequence shown here is derived from an EMBL/GenBank/DDBJ whole genome shotgun (WGS) entry which is preliminary data.</text>
</comment>
<gene>
    <name evidence="1" type="ORF">ABGN05_01100</name>
</gene>
<dbReference type="RefSeq" id="WP_367952148.1">
    <property type="nucleotide sequence ID" value="NZ_JBDPGJ010000001.1"/>
</dbReference>
<proteinExistence type="predicted"/>
<sequence length="97" mass="10998">MSVEPNVAETETVECRINIFPLWRRTAEVRRAAMTLAVIADTDEADDYRHALARRFFAELAGFGLGEDEQDELVGAFFHQVELELEVMFFEASETVG</sequence>
<accession>A0ABV3SBZ1</accession>
<dbReference type="InterPro" id="IPR045720">
    <property type="entry name" value="DUF6074"/>
</dbReference>
<evidence type="ECO:0000313" key="1">
    <source>
        <dbReference type="EMBL" id="MEX0404254.1"/>
    </source>
</evidence>
<dbReference type="Proteomes" id="UP001556692">
    <property type="component" value="Unassembled WGS sequence"/>
</dbReference>
<name>A0ABV3SBZ1_9HYPH</name>
<reference evidence="1 2" key="1">
    <citation type="submission" date="2024-05" db="EMBL/GenBank/DDBJ databases">
        <authorList>
            <person name="Jiang F."/>
        </authorList>
    </citation>
    <scope>NUCLEOTIDE SEQUENCE [LARGE SCALE GENOMIC DNA]</scope>
    <source>
        <strain evidence="1 2">LZ166</strain>
    </source>
</reference>
<dbReference type="Pfam" id="PF19551">
    <property type="entry name" value="DUF6074"/>
    <property type="match status" value="1"/>
</dbReference>
<keyword evidence="2" id="KW-1185">Reference proteome</keyword>
<dbReference type="EMBL" id="JBDPGJ010000001">
    <property type="protein sequence ID" value="MEX0404254.1"/>
    <property type="molecule type" value="Genomic_DNA"/>
</dbReference>
<organism evidence="1 2">
    <name type="scientific">Aquibium pacificus</name>
    <dbReference type="NCBI Taxonomy" id="3153579"/>
    <lineage>
        <taxon>Bacteria</taxon>
        <taxon>Pseudomonadati</taxon>
        <taxon>Pseudomonadota</taxon>
        <taxon>Alphaproteobacteria</taxon>
        <taxon>Hyphomicrobiales</taxon>
        <taxon>Phyllobacteriaceae</taxon>
        <taxon>Aquibium</taxon>
    </lineage>
</organism>
<protein>
    <submittedName>
        <fullName evidence="1">DUF6074 family protein</fullName>
    </submittedName>
</protein>
<evidence type="ECO:0000313" key="2">
    <source>
        <dbReference type="Proteomes" id="UP001556692"/>
    </source>
</evidence>